<name>A0A6P4FFL5_DRORH</name>
<dbReference type="Pfam" id="PF00188">
    <property type="entry name" value="CAP"/>
    <property type="match status" value="1"/>
</dbReference>
<evidence type="ECO:0000256" key="3">
    <source>
        <dbReference type="ARBA" id="ARBA00022525"/>
    </source>
</evidence>
<feature type="chain" id="PRO_5027581060" evidence="5">
    <location>
        <begin position="20"/>
        <end position="273"/>
    </location>
</feature>
<reference evidence="8" key="1">
    <citation type="journal article" date="2021" name="Elife">
        <title>Highly contiguous assemblies of 101 drosophilid genomes.</title>
        <authorList>
            <person name="Kim B.Y."/>
            <person name="Wang J.R."/>
            <person name="Miller D.E."/>
            <person name="Barmina O."/>
            <person name="Delaney E."/>
            <person name="Thompson A."/>
            <person name="Comeault A.A."/>
            <person name="Peede D."/>
            <person name="D'Agostino E.R."/>
            <person name="Pelaez J."/>
            <person name="Aguilar J.M."/>
            <person name="Haji D."/>
            <person name="Matsunaga T."/>
            <person name="Armstrong E.E."/>
            <person name="Zych M."/>
            <person name="Ogawa Y."/>
            <person name="Stamenkovic-Radak M."/>
            <person name="Jelic M."/>
            <person name="Veselinovic M.S."/>
            <person name="Tanaskovic M."/>
            <person name="Eric P."/>
            <person name="Gao J.J."/>
            <person name="Katoh T.K."/>
            <person name="Toda M.J."/>
            <person name="Watabe H."/>
            <person name="Watada M."/>
            <person name="Davis J.S."/>
            <person name="Moyle L.C."/>
            <person name="Manoli G."/>
            <person name="Bertolini E."/>
            <person name="Kostal V."/>
            <person name="Hawley R.S."/>
            <person name="Takahashi A."/>
            <person name="Jones C.D."/>
            <person name="Price D.K."/>
            <person name="Whiteman N."/>
            <person name="Kopp A."/>
            <person name="Matute D.R."/>
            <person name="Petrov D.A."/>
        </authorList>
    </citation>
    <scope>NUCLEOTIDE SEQUENCE [LARGE SCALE GENOMIC DNA]</scope>
</reference>
<feature type="signal peptide" evidence="5">
    <location>
        <begin position="1"/>
        <end position="19"/>
    </location>
</feature>
<evidence type="ECO:0000313" key="9">
    <source>
        <dbReference type="RefSeq" id="XP_016986163.1"/>
    </source>
</evidence>
<evidence type="ECO:0000256" key="4">
    <source>
        <dbReference type="ARBA" id="ARBA00022729"/>
    </source>
</evidence>
<dbReference type="InterPro" id="IPR035940">
    <property type="entry name" value="CAP_sf"/>
</dbReference>
<organism evidence="9">
    <name type="scientific">Drosophila rhopaloa</name>
    <name type="common">Fruit fly</name>
    <dbReference type="NCBI Taxonomy" id="1041015"/>
    <lineage>
        <taxon>Eukaryota</taxon>
        <taxon>Metazoa</taxon>
        <taxon>Ecdysozoa</taxon>
        <taxon>Arthropoda</taxon>
        <taxon>Hexapoda</taxon>
        <taxon>Insecta</taxon>
        <taxon>Pterygota</taxon>
        <taxon>Neoptera</taxon>
        <taxon>Endopterygota</taxon>
        <taxon>Diptera</taxon>
        <taxon>Brachycera</taxon>
        <taxon>Muscomorpha</taxon>
        <taxon>Ephydroidea</taxon>
        <taxon>Drosophilidae</taxon>
        <taxon>Drosophila</taxon>
        <taxon>Sophophora</taxon>
    </lineage>
</organism>
<dbReference type="RefSeq" id="XP_016986163.1">
    <property type="nucleotide sequence ID" value="XM_017130674.1"/>
</dbReference>
<sequence>MQMWYLQLFLAAQLALSSGNETLCRPDLCMNSEVHVGCFQHKVLANKCGQGNLVLHVNGALKLGILDRINTLRNFVASGAGNYVVAARMPTMGWDYSLQRLADNQIRQCNEKGKYCANTESFHYVATTEIRSTMSRHSNLERKILDKLLPEMFLDVRILPSKDGNCVGHYIPLIQDRGDRMGCAIRLKNRSKTEANVILLCHFSRASVNEQTPYEFGIYPGEKCITGSSQLYEYLCNEAEKVDANSMQLDTKMPLSSINEKGDSSVETNMELQ</sequence>
<dbReference type="AlphaFoldDB" id="A0A6P4FFL5"/>
<dbReference type="SUPFAM" id="SSF55797">
    <property type="entry name" value="PR-1-like"/>
    <property type="match status" value="1"/>
</dbReference>
<keyword evidence="3" id="KW-0964">Secreted</keyword>
<keyword evidence="4 5" id="KW-0732">Signal</keyword>
<evidence type="ECO:0000259" key="6">
    <source>
        <dbReference type="Pfam" id="PF00188"/>
    </source>
</evidence>
<feature type="domain" description="SCP" evidence="6">
    <location>
        <begin position="66"/>
        <end position="203"/>
    </location>
</feature>
<dbReference type="GO" id="GO:0005576">
    <property type="term" value="C:extracellular region"/>
    <property type="evidence" value="ECO:0007669"/>
    <property type="project" value="UniProtKB-SubCell"/>
</dbReference>
<evidence type="ECO:0000256" key="1">
    <source>
        <dbReference type="ARBA" id="ARBA00004613"/>
    </source>
</evidence>
<evidence type="ECO:0000256" key="5">
    <source>
        <dbReference type="SAM" id="SignalP"/>
    </source>
</evidence>
<dbReference type="InterPro" id="IPR014044">
    <property type="entry name" value="CAP_dom"/>
</dbReference>
<dbReference type="Gene3D" id="3.40.33.10">
    <property type="entry name" value="CAP"/>
    <property type="match status" value="1"/>
</dbReference>
<proteinExistence type="inferred from homology"/>
<evidence type="ECO:0000313" key="7">
    <source>
        <dbReference type="EnsemblMetazoa" id="XP_016986163.1"/>
    </source>
</evidence>
<dbReference type="InterPro" id="IPR034763">
    <property type="entry name" value="P14a_insect"/>
</dbReference>
<reference evidence="7" key="3">
    <citation type="submission" date="2025-05" db="UniProtKB">
        <authorList>
            <consortium name="EnsemblMetazoa"/>
        </authorList>
    </citation>
    <scope>IDENTIFICATION</scope>
</reference>
<reference evidence="9" key="2">
    <citation type="submission" date="2025-04" db="UniProtKB">
        <authorList>
            <consortium name="RefSeq"/>
        </authorList>
    </citation>
    <scope>IDENTIFICATION</scope>
</reference>
<evidence type="ECO:0000313" key="8">
    <source>
        <dbReference type="Proteomes" id="UP001652680"/>
    </source>
</evidence>
<comment type="similarity">
    <text evidence="2">Belongs to the CRISP family.</text>
</comment>
<dbReference type="PIRSF" id="PIRSF038921">
    <property type="entry name" value="P14a"/>
    <property type="match status" value="1"/>
</dbReference>
<accession>A0A6P4FFL5</accession>
<evidence type="ECO:0000256" key="2">
    <source>
        <dbReference type="ARBA" id="ARBA00009923"/>
    </source>
</evidence>
<dbReference type="OrthoDB" id="414826at2759"/>
<dbReference type="GeneID" id="108049487"/>
<gene>
    <name evidence="9" type="primary">LOC108049487</name>
    <name evidence="7" type="synonym">108049487</name>
</gene>
<dbReference type="Proteomes" id="UP001652680">
    <property type="component" value="Unassembled WGS sequence"/>
</dbReference>
<protein>
    <submittedName>
        <fullName evidence="9">Uncharacterized protein LOC108049487</fullName>
    </submittedName>
</protein>
<keyword evidence="8" id="KW-1185">Reference proteome</keyword>
<dbReference type="EnsemblMetazoa" id="XM_017130674.2">
    <property type="protein sequence ID" value="XP_016986163.1"/>
    <property type="gene ID" value="LOC108049487"/>
</dbReference>
<dbReference type="CDD" id="cd05380">
    <property type="entry name" value="CAP_euk"/>
    <property type="match status" value="1"/>
</dbReference>
<comment type="subcellular location">
    <subcellularLocation>
        <location evidence="1">Secreted</location>
    </subcellularLocation>
</comment>